<feature type="domain" description="DUF155" evidence="2">
    <location>
        <begin position="52"/>
        <end position="220"/>
    </location>
</feature>
<dbReference type="Proteomes" id="UP001156641">
    <property type="component" value="Unassembled WGS sequence"/>
</dbReference>
<dbReference type="PANTHER" id="PTHR16255:SF1">
    <property type="entry name" value="REQUIRED FOR MEIOTIC NUCLEAR DIVISION PROTEIN 1 HOMOLOG"/>
    <property type="match status" value="1"/>
</dbReference>
<dbReference type="InterPro" id="IPR003734">
    <property type="entry name" value="DUF155"/>
</dbReference>
<keyword evidence="1" id="KW-0472">Membrane</keyword>
<gene>
    <name evidence="3" type="ORF">GCM10010909_03910</name>
</gene>
<dbReference type="PANTHER" id="PTHR16255">
    <property type="entry name" value="REQUIRED FOR MEIOTIC NUCLEAR DIVISION PROTEIN 1 HOMOLOG"/>
    <property type="match status" value="1"/>
</dbReference>
<dbReference type="EMBL" id="BSOS01000006">
    <property type="protein sequence ID" value="GLR65713.1"/>
    <property type="molecule type" value="Genomic_DNA"/>
</dbReference>
<proteinExistence type="predicted"/>
<dbReference type="RefSeq" id="WP_284256229.1">
    <property type="nucleotide sequence ID" value="NZ_BSOS01000006.1"/>
</dbReference>
<dbReference type="Pfam" id="PF02582">
    <property type="entry name" value="DUF155"/>
    <property type="match status" value="1"/>
</dbReference>
<organism evidence="3 4">
    <name type="scientific">Acidocella aquatica</name>
    <dbReference type="NCBI Taxonomy" id="1922313"/>
    <lineage>
        <taxon>Bacteria</taxon>
        <taxon>Pseudomonadati</taxon>
        <taxon>Pseudomonadota</taxon>
        <taxon>Alphaproteobacteria</taxon>
        <taxon>Acetobacterales</taxon>
        <taxon>Acidocellaceae</taxon>
        <taxon>Acidocella</taxon>
    </lineage>
</organism>
<sequence>MQDVMGKTWASKLIRVRTWLLAERLDPRPLEVEGALDTAPLVLRLPQDGAAVVFRYGALVLFNASDAVEQAFLDHLAPLLTEPLAVREKDDARLRVDPAAEEQVDTTGVIVIREMNIERLQAIAIVLAKSVILSHYEMRLATVFDRIDPLAADLAIRARNRGRGRELMRHIGKVLLIQHKMVGRVEIGEKPELLWEHPELERLYARLAEEYELRERDRALDRKLDVISGTMQTLLGLVQSESNLRVEWYIVALIVVELLLVIYPPALWQHFWP</sequence>
<evidence type="ECO:0000256" key="1">
    <source>
        <dbReference type="SAM" id="Phobius"/>
    </source>
</evidence>
<keyword evidence="4" id="KW-1185">Reference proteome</keyword>
<evidence type="ECO:0000259" key="2">
    <source>
        <dbReference type="Pfam" id="PF02582"/>
    </source>
</evidence>
<evidence type="ECO:0000313" key="4">
    <source>
        <dbReference type="Proteomes" id="UP001156641"/>
    </source>
</evidence>
<protein>
    <recommendedName>
        <fullName evidence="2">DUF155 domain-containing protein</fullName>
    </recommendedName>
</protein>
<name>A0ABQ6A2R8_9PROT</name>
<reference evidence="4" key="1">
    <citation type="journal article" date="2019" name="Int. J. Syst. Evol. Microbiol.">
        <title>The Global Catalogue of Microorganisms (GCM) 10K type strain sequencing project: providing services to taxonomists for standard genome sequencing and annotation.</title>
        <authorList>
            <consortium name="The Broad Institute Genomics Platform"/>
            <consortium name="The Broad Institute Genome Sequencing Center for Infectious Disease"/>
            <person name="Wu L."/>
            <person name="Ma J."/>
        </authorList>
    </citation>
    <scope>NUCLEOTIDE SEQUENCE [LARGE SCALE GENOMIC DNA]</scope>
    <source>
        <strain evidence="4">NBRC 112502</strain>
    </source>
</reference>
<feature type="transmembrane region" description="Helical" evidence="1">
    <location>
        <begin position="248"/>
        <end position="268"/>
    </location>
</feature>
<keyword evidence="1" id="KW-1133">Transmembrane helix</keyword>
<accession>A0ABQ6A2R8</accession>
<keyword evidence="1" id="KW-0812">Transmembrane</keyword>
<comment type="caution">
    <text evidence="3">The sequence shown here is derived from an EMBL/GenBank/DDBJ whole genome shotgun (WGS) entry which is preliminary data.</text>
</comment>
<dbReference type="InterPro" id="IPR051624">
    <property type="entry name" value="RMD1/Sad1-interacting"/>
</dbReference>
<evidence type="ECO:0000313" key="3">
    <source>
        <dbReference type="EMBL" id="GLR65713.1"/>
    </source>
</evidence>